<comment type="caution">
    <text evidence="1">The sequence shown here is derived from an EMBL/GenBank/DDBJ whole genome shotgun (WGS) entry which is preliminary data.</text>
</comment>
<feature type="non-terminal residue" evidence="1">
    <location>
        <position position="1"/>
    </location>
</feature>
<name>A0A2T9YIQ2_9FUNG</name>
<evidence type="ECO:0000313" key="2">
    <source>
        <dbReference type="Proteomes" id="UP000245609"/>
    </source>
</evidence>
<dbReference type="EMBL" id="MBFS01002814">
    <property type="protein sequence ID" value="PVU92200.1"/>
    <property type="molecule type" value="Genomic_DNA"/>
</dbReference>
<proteinExistence type="predicted"/>
<dbReference type="Proteomes" id="UP000245609">
    <property type="component" value="Unassembled WGS sequence"/>
</dbReference>
<gene>
    <name evidence="1" type="ORF">BB560_006075</name>
</gene>
<accession>A0A2T9YIQ2</accession>
<protein>
    <submittedName>
        <fullName evidence="1">Uncharacterized protein</fullName>
    </submittedName>
</protein>
<evidence type="ECO:0000313" key="1">
    <source>
        <dbReference type="EMBL" id="PVU92200.1"/>
    </source>
</evidence>
<keyword evidence="2" id="KW-1185">Reference proteome</keyword>
<dbReference type="AlphaFoldDB" id="A0A2T9YIQ2"/>
<reference evidence="1 2" key="1">
    <citation type="journal article" date="2018" name="MBio">
        <title>Comparative Genomics Reveals the Core Gene Toolbox for the Fungus-Insect Symbiosis.</title>
        <authorList>
            <person name="Wang Y."/>
            <person name="Stata M."/>
            <person name="Wang W."/>
            <person name="Stajich J.E."/>
            <person name="White M.M."/>
            <person name="Moncalvo J.M."/>
        </authorList>
    </citation>
    <scope>NUCLEOTIDE SEQUENCE [LARGE SCALE GENOMIC DNA]</scope>
    <source>
        <strain evidence="1 2">SC-DP-2</strain>
    </source>
</reference>
<organism evidence="1 2">
    <name type="scientific">Smittium megazygosporum</name>
    <dbReference type="NCBI Taxonomy" id="133381"/>
    <lineage>
        <taxon>Eukaryota</taxon>
        <taxon>Fungi</taxon>
        <taxon>Fungi incertae sedis</taxon>
        <taxon>Zoopagomycota</taxon>
        <taxon>Kickxellomycotina</taxon>
        <taxon>Harpellomycetes</taxon>
        <taxon>Harpellales</taxon>
        <taxon>Legeriomycetaceae</taxon>
        <taxon>Smittium</taxon>
    </lineage>
</organism>
<sequence>NQVQQIVQVFKSIKEKDSSSVLFLTADKENNNIESVYSILTKNGNPSILMTRSLRNCDKELNPASLINKGIKLYGKVFREPVSYRREYLVNELKPNLKDILINYAVLNKNVYNECTIDKIVNIADEFTNEFEKSKFDLYIGDVGEHIKSAASSDLAVIIPNSGGAEKESIFDDTYALFEWWTNRELYGIKKQDKCSKALNKFEQEIHPDNIKNSDPLNGSKRITWQKKYYSLIKKLSEDLIEYWNPKSEASKRKLSNSFEDLRRELLGYFRDSSTSFNERGYRELEFHLICLGQLFTKGTYSVRNIVFDKENNLFIIRKRFRDNIDILTEYMAEYSTRFIKTGPSGNKYNKNSINLQTEEYKSILKKKLLLISKMNSCLFKLIDGIENHRKFHTGIKTLYGYNFISTNNNKIRNIIKYIDGFDQNSEIKTAKTVENEMDSLFNQFLEVFKAIRTEITEFDISIISKIHNSKETLYEISLALGSLIQVVNIIQKGNDGMLIDVQDEIFYYINQIANRYTPEKTIPICNDLFQSYLEETQRINRDINKQD</sequence>